<organism evidence="2 3">
    <name type="scientific">Dysgonomonas capnocytophagoides</name>
    <dbReference type="NCBI Taxonomy" id="45254"/>
    <lineage>
        <taxon>Bacteria</taxon>
        <taxon>Pseudomonadati</taxon>
        <taxon>Bacteroidota</taxon>
        <taxon>Bacteroidia</taxon>
        <taxon>Bacteroidales</taxon>
        <taxon>Dysgonomonadaceae</taxon>
        <taxon>Dysgonomonas</taxon>
    </lineage>
</organism>
<name>A0A4Y8L298_9BACT</name>
<dbReference type="AlphaFoldDB" id="A0A4Y8L298"/>
<protein>
    <submittedName>
        <fullName evidence="2">Uncharacterized protein</fullName>
    </submittedName>
</protein>
<accession>A0A4Y8L298</accession>
<proteinExistence type="predicted"/>
<evidence type="ECO:0000313" key="3">
    <source>
        <dbReference type="Proteomes" id="UP000297861"/>
    </source>
</evidence>
<keyword evidence="1" id="KW-0472">Membrane</keyword>
<sequence length="107" mass="12189">MDTLLAIIFIVFGILQIILFFKIWGMTNDIREMKNKYINSPVSISTSDKEYHNTDKFKIGDLVVSLKTGKQMRIKGITPRGKYSCYSGGGVHYDGDLDENEIKMFGE</sequence>
<reference evidence="2 3" key="1">
    <citation type="submission" date="2019-03" db="EMBL/GenBank/DDBJ databases">
        <title>San Antonio Military Medical Center submission to MRSN (WRAIR), pending publication.</title>
        <authorList>
            <person name="Blyth D.M."/>
            <person name="Mccarthy S.L."/>
            <person name="Schall S.E."/>
            <person name="Stam J.A."/>
            <person name="Ong A.C."/>
            <person name="Mcgann P.T."/>
        </authorList>
    </citation>
    <scope>NUCLEOTIDE SEQUENCE [LARGE SCALE GENOMIC DNA]</scope>
    <source>
        <strain evidence="2 3">MRSN571793</strain>
    </source>
</reference>
<evidence type="ECO:0000313" key="2">
    <source>
        <dbReference type="EMBL" id="TFD96401.1"/>
    </source>
</evidence>
<comment type="caution">
    <text evidence="2">The sequence shown here is derived from an EMBL/GenBank/DDBJ whole genome shotgun (WGS) entry which is preliminary data.</text>
</comment>
<evidence type="ECO:0000256" key="1">
    <source>
        <dbReference type="SAM" id="Phobius"/>
    </source>
</evidence>
<dbReference type="OrthoDB" id="1083246at2"/>
<keyword evidence="1" id="KW-1133">Transmembrane helix</keyword>
<dbReference type="EMBL" id="SOML01000005">
    <property type="protein sequence ID" value="TFD96401.1"/>
    <property type="molecule type" value="Genomic_DNA"/>
</dbReference>
<keyword evidence="3" id="KW-1185">Reference proteome</keyword>
<gene>
    <name evidence="2" type="ORF">E2605_09525</name>
</gene>
<keyword evidence="1" id="KW-0812">Transmembrane</keyword>
<feature type="transmembrane region" description="Helical" evidence="1">
    <location>
        <begin position="6"/>
        <end position="24"/>
    </location>
</feature>
<dbReference type="RefSeq" id="WP_134436273.1">
    <property type="nucleotide sequence ID" value="NZ_SOML01000005.1"/>
</dbReference>
<dbReference type="Proteomes" id="UP000297861">
    <property type="component" value="Unassembled WGS sequence"/>
</dbReference>